<accession>A0A1X7V5H5</accession>
<organism evidence="1">
    <name type="scientific">Amphimedon queenslandica</name>
    <name type="common">Sponge</name>
    <dbReference type="NCBI Taxonomy" id="400682"/>
    <lineage>
        <taxon>Eukaryota</taxon>
        <taxon>Metazoa</taxon>
        <taxon>Porifera</taxon>
        <taxon>Demospongiae</taxon>
        <taxon>Heteroscleromorpha</taxon>
        <taxon>Haplosclerida</taxon>
        <taxon>Niphatidae</taxon>
        <taxon>Amphimedon</taxon>
    </lineage>
</organism>
<evidence type="ECO:0000313" key="1">
    <source>
        <dbReference type="EnsemblMetazoa" id="Aqu2.1.35268_001"/>
    </source>
</evidence>
<proteinExistence type="predicted"/>
<dbReference type="InParanoid" id="A0A1X7V5H5"/>
<protein>
    <submittedName>
        <fullName evidence="1">Uncharacterized protein</fullName>
    </submittedName>
</protein>
<reference evidence="1" key="1">
    <citation type="submission" date="2017-05" db="UniProtKB">
        <authorList>
            <consortium name="EnsemblMetazoa"/>
        </authorList>
    </citation>
    <scope>IDENTIFICATION</scope>
</reference>
<sequence length="57" mass="6320">QKLPDMFSFPPSNQRKCPSFNEQSITLVKGFIQRSLSLASRPQNSSGCSKLSLYQAA</sequence>
<name>A0A1X7V5H5_AMPQE</name>
<dbReference type="EnsemblMetazoa" id="Aqu2.1.35268_001">
    <property type="protein sequence ID" value="Aqu2.1.35268_001"/>
    <property type="gene ID" value="Aqu2.1.35268"/>
</dbReference>
<dbReference type="AlphaFoldDB" id="A0A1X7V5H5"/>